<name>A0A5Q2WF32_9CAUD</name>
<proteinExistence type="predicted"/>
<dbReference type="InterPro" id="IPR001650">
    <property type="entry name" value="Helicase_C-like"/>
</dbReference>
<organism evidence="4 5">
    <name type="scientific">Mycobacterium phage Quesadilla</name>
    <dbReference type="NCBI Taxonomy" id="2664226"/>
    <lineage>
        <taxon>Viruses</taxon>
        <taxon>Duplodnaviria</taxon>
        <taxon>Heunggongvirae</taxon>
        <taxon>Uroviricota</taxon>
        <taxon>Caudoviricetes</taxon>
        <taxon>Bclasvirinae</taxon>
        <taxon>Quesadillavirus</taxon>
        <taxon>Quesadillavirus quesadilla</taxon>
    </lineage>
</organism>
<dbReference type="KEGG" id="vg:60321219"/>
<dbReference type="PANTHER" id="PTHR47396:SF1">
    <property type="entry name" value="ATP-DEPENDENT HELICASE IRC3-RELATED"/>
    <property type="match status" value="1"/>
</dbReference>
<dbReference type="PROSITE" id="PS51192">
    <property type="entry name" value="HELICASE_ATP_BIND_1"/>
    <property type="match status" value="1"/>
</dbReference>
<protein>
    <submittedName>
        <fullName evidence="4">DNA helicase</fullName>
    </submittedName>
</protein>
<evidence type="ECO:0000259" key="2">
    <source>
        <dbReference type="PROSITE" id="PS51192"/>
    </source>
</evidence>
<dbReference type="PANTHER" id="PTHR47396">
    <property type="entry name" value="TYPE I RESTRICTION ENZYME ECOKI R PROTEIN"/>
    <property type="match status" value="1"/>
</dbReference>
<dbReference type="PROSITE" id="PS51194">
    <property type="entry name" value="HELICASE_CTER"/>
    <property type="match status" value="1"/>
</dbReference>
<evidence type="ECO:0000256" key="1">
    <source>
        <dbReference type="SAM" id="MobiDB-lite"/>
    </source>
</evidence>
<sequence>MMKPSPLGELVIDWCDPAGRRPRPTGHQHLHTHTQTSKAGTMTTSIAPRELRDYQLAAADAVEREWAKGKRRTGVVLPTGSGKSTVIGERIRRDYRAGEPVVALAHRGELLDQMKRDLLAVDPTIPLADIGIVRAEEDDHHCPIVFATLQTLATAHRREALGRRTRIYWDEVHHAGAEGFHTTFSELGGYDHALMAGFTATMYRDQRGVIGLGDVIESIAYEKDIKWAIRKGFLVEPRGLTVRIKGLNALDDVRNVAGDFHQGELAEVMEAATEYVVDAIKLHASDRQPIIFAASVDAAHHIAEALTEADYPAVAVTGSMSYADRQPVYAAFRSGEARALVTVQVLTEGADFPMCDTVVLARPTRSKNLYSQMVGRALRLYEGKSDALVLDLAGSARQMKLVTLTQLLPGADTKDVDEAGVELEPEIEPEIDLGGEPEIKLVRQGPVDMVTIDLLANDDTLWLETTKGVPFINLMENGEVVFVWPEDGWRPGRAGADGEIITETRWAVGQINTRSGKGGWVTASGRYVSQEGPDYTDLPAALEAAEVWIVESDQQLPSRNQSWRRNQPPSEAQKRFARQLKIVDFDNMTKARLSDEISVKLASKVLDRGIEN</sequence>
<dbReference type="Pfam" id="PF00271">
    <property type="entry name" value="Helicase_C"/>
    <property type="match status" value="1"/>
</dbReference>
<evidence type="ECO:0000259" key="3">
    <source>
        <dbReference type="PROSITE" id="PS51194"/>
    </source>
</evidence>
<dbReference type="SMART" id="SM00490">
    <property type="entry name" value="HELICc"/>
    <property type="match status" value="1"/>
</dbReference>
<dbReference type="GO" id="GO:0003677">
    <property type="term" value="F:DNA binding"/>
    <property type="evidence" value="ECO:0007669"/>
    <property type="project" value="InterPro"/>
</dbReference>
<dbReference type="SUPFAM" id="SSF52540">
    <property type="entry name" value="P-loop containing nucleoside triphosphate hydrolases"/>
    <property type="match status" value="1"/>
</dbReference>
<dbReference type="EMBL" id="MN617843">
    <property type="protein sequence ID" value="QGH75303.1"/>
    <property type="molecule type" value="Genomic_DNA"/>
</dbReference>
<dbReference type="SMART" id="SM00487">
    <property type="entry name" value="DEXDc"/>
    <property type="match status" value="1"/>
</dbReference>
<dbReference type="GO" id="GO:0016787">
    <property type="term" value="F:hydrolase activity"/>
    <property type="evidence" value="ECO:0007669"/>
    <property type="project" value="InterPro"/>
</dbReference>
<dbReference type="Gene3D" id="3.40.50.300">
    <property type="entry name" value="P-loop containing nucleotide triphosphate hydrolases"/>
    <property type="match status" value="2"/>
</dbReference>
<keyword evidence="5" id="KW-1185">Reference proteome</keyword>
<dbReference type="GO" id="GO:0004386">
    <property type="term" value="F:helicase activity"/>
    <property type="evidence" value="ECO:0007669"/>
    <property type="project" value="UniProtKB-KW"/>
</dbReference>
<evidence type="ECO:0000313" key="5">
    <source>
        <dbReference type="Proteomes" id="UP000370142"/>
    </source>
</evidence>
<reference evidence="4 5" key="1">
    <citation type="submission" date="2019-10" db="EMBL/GenBank/DDBJ databases">
        <authorList>
            <person name="Jorgensen H.J."/>
            <person name="Tolsma S."/>
            <person name="Caruso S.M."/>
            <person name="Garlena R.A."/>
            <person name="Russell D.A."/>
            <person name="Pope W.H."/>
            <person name="Jacobs-Se D."/>
            <person name="Hatfull G.F."/>
        </authorList>
    </citation>
    <scope>NUCLEOTIDE SEQUENCE [LARGE SCALE GENOMIC DNA]</scope>
</reference>
<keyword evidence="4" id="KW-0378">Hydrolase</keyword>
<dbReference type="InterPro" id="IPR014001">
    <property type="entry name" value="Helicase_ATP-bd"/>
</dbReference>
<dbReference type="InterPro" id="IPR050742">
    <property type="entry name" value="Helicase_Restrict-Modif_Enz"/>
</dbReference>
<keyword evidence="4" id="KW-0067">ATP-binding</keyword>
<keyword evidence="4" id="KW-0347">Helicase</keyword>
<dbReference type="GO" id="GO:0005524">
    <property type="term" value="F:ATP binding"/>
    <property type="evidence" value="ECO:0007669"/>
    <property type="project" value="InterPro"/>
</dbReference>
<accession>A0A5Q2WF32</accession>
<feature type="compositionally biased region" description="Basic residues" evidence="1">
    <location>
        <begin position="20"/>
        <end position="32"/>
    </location>
</feature>
<feature type="domain" description="Helicase C-terminal" evidence="3">
    <location>
        <begin position="275"/>
        <end position="422"/>
    </location>
</feature>
<evidence type="ECO:0000313" key="4">
    <source>
        <dbReference type="EMBL" id="QGH75303.1"/>
    </source>
</evidence>
<feature type="region of interest" description="Disordered" evidence="1">
    <location>
        <begin position="16"/>
        <end position="41"/>
    </location>
</feature>
<keyword evidence="4" id="KW-0547">Nucleotide-binding</keyword>
<dbReference type="GeneID" id="60321219"/>
<dbReference type="InterPro" id="IPR027417">
    <property type="entry name" value="P-loop_NTPase"/>
</dbReference>
<dbReference type="InterPro" id="IPR006935">
    <property type="entry name" value="Helicase/UvrB_N"/>
</dbReference>
<dbReference type="Pfam" id="PF04851">
    <property type="entry name" value="ResIII"/>
    <property type="match status" value="1"/>
</dbReference>
<feature type="domain" description="Helicase ATP-binding" evidence="2">
    <location>
        <begin position="64"/>
        <end position="220"/>
    </location>
</feature>
<dbReference type="Proteomes" id="UP000370142">
    <property type="component" value="Segment"/>
</dbReference>
<dbReference type="RefSeq" id="YP_009949811.1">
    <property type="nucleotide sequence ID" value="NC_051584.1"/>
</dbReference>
<gene>
    <name evidence="4" type="primary">55</name>
    <name evidence="4" type="ORF">SEA_QUESADILLA_55</name>
</gene>